<evidence type="ECO:0000256" key="8">
    <source>
        <dbReference type="SAM" id="MobiDB-lite"/>
    </source>
</evidence>
<feature type="domain" description="Pycsar effector protein" evidence="10">
    <location>
        <begin position="79"/>
        <end position="253"/>
    </location>
</feature>
<dbReference type="Pfam" id="PF18967">
    <property type="entry name" value="PycTM"/>
    <property type="match status" value="1"/>
</dbReference>
<feature type="transmembrane region" description="Helical" evidence="9">
    <location>
        <begin position="240"/>
        <end position="263"/>
    </location>
</feature>
<protein>
    <recommendedName>
        <fullName evidence="10">Pycsar effector protein domain-containing protein</fullName>
    </recommendedName>
</protein>
<evidence type="ECO:0000256" key="2">
    <source>
        <dbReference type="ARBA" id="ARBA00022475"/>
    </source>
</evidence>
<dbReference type="AlphaFoldDB" id="A0A2K9EG00"/>
<keyword evidence="12" id="KW-1185">Reference proteome</keyword>
<evidence type="ECO:0000256" key="6">
    <source>
        <dbReference type="ARBA" id="ARBA00023118"/>
    </source>
</evidence>
<feature type="transmembrane region" description="Helical" evidence="9">
    <location>
        <begin position="90"/>
        <end position="110"/>
    </location>
</feature>
<evidence type="ECO:0000313" key="12">
    <source>
        <dbReference type="Proteomes" id="UP000233742"/>
    </source>
</evidence>
<dbReference type="KEGG" id="paro:CUV01_11250"/>
<keyword evidence="2" id="KW-1003">Cell membrane</keyword>
<dbReference type="EMBL" id="CP025408">
    <property type="protein sequence ID" value="AUH33888.1"/>
    <property type="molecule type" value="Genomic_DNA"/>
</dbReference>
<evidence type="ECO:0000259" key="10">
    <source>
        <dbReference type="Pfam" id="PF18967"/>
    </source>
</evidence>
<dbReference type="Proteomes" id="UP000233742">
    <property type="component" value="Chromosome"/>
</dbReference>
<dbReference type="GO" id="GO:0051607">
    <property type="term" value="P:defense response to virus"/>
    <property type="evidence" value="ECO:0007669"/>
    <property type="project" value="UniProtKB-KW"/>
</dbReference>
<keyword evidence="5 9" id="KW-1133">Transmembrane helix</keyword>
<evidence type="ECO:0000256" key="4">
    <source>
        <dbReference type="ARBA" id="ARBA00022741"/>
    </source>
</evidence>
<dbReference type="GO" id="GO:0000166">
    <property type="term" value="F:nucleotide binding"/>
    <property type="evidence" value="ECO:0007669"/>
    <property type="project" value="UniProtKB-KW"/>
</dbReference>
<evidence type="ECO:0000313" key="11">
    <source>
        <dbReference type="EMBL" id="AUH33888.1"/>
    </source>
</evidence>
<dbReference type="GO" id="GO:0005886">
    <property type="term" value="C:plasma membrane"/>
    <property type="evidence" value="ECO:0007669"/>
    <property type="project" value="UniProtKB-SubCell"/>
</dbReference>
<keyword evidence="4" id="KW-0547">Nucleotide-binding</keyword>
<feature type="transmembrane region" description="Helical" evidence="9">
    <location>
        <begin position="116"/>
        <end position="138"/>
    </location>
</feature>
<name>A0A2K9EG00_9RHOB</name>
<sequence length="575" mass="64068">MDKKKNKAKDQQPGDDSSAEAVLDPTVSTDTEDATADQAGLTKKEKKKKKKKAKDEPEALGSNKAVETMYRNAYRAELDTIALAATKANIMISLNGFIISALMISGAFIFASSPAFLLPAGVFLFTAATSIVFALMAASPERADLFGAIRGWMCDFWHRRAGFRDLRDRVLQASKPDQGDSVNLLIYEDRVRLTREEHWVRMQELMRDRERVYFNMSDHLYWLGTVTDRKFRLLNLSYTAFRWGLLATLITFVGLKFSVGLIGSADNNGNQVRLRSLGIGEFQGVYEPSAVQQLPDGRILVVEDEPDRAIALLSVAEDGSLTEDRATGVKMMRGFGRQLNDLEGLSIDDQDRIYATTSHSLTNKGERRPEREQLLRFRVSGGSVGEVRNYGDLRAALSESAVIKDSLKEVTGKDIEFDDLNIEGLAYLSGSEHLYVGLRSPLAEESSIIVVIRNPNEVFDNGAAPDFAEPILLDLQDGGIRALSYDPVLRSFLIVNEIEGYDDNRHSQLWAWTGNPEDQPDPIALPDIINLNNVESIDSITVDGEPRLLIMSDEGNEKKNEPARYMMLDYGQIQP</sequence>
<feature type="region of interest" description="Disordered" evidence="8">
    <location>
        <begin position="1"/>
        <end position="59"/>
    </location>
</feature>
<evidence type="ECO:0000256" key="5">
    <source>
        <dbReference type="ARBA" id="ARBA00022989"/>
    </source>
</evidence>
<comment type="subcellular location">
    <subcellularLocation>
        <location evidence="1">Cell membrane</location>
    </subcellularLocation>
</comment>
<reference evidence="11 12" key="1">
    <citation type="submission" date="2017-12" db="EMBL/GenBank/DDBJ databases">
        <authorList>
            <person name="Hurst M.R.H."/>
        </authorList>
    </citation>
    <scope>NUCLEOTIDE SEQUENCE [LARGE SCALE GENOMIC DNA]</scope>
    <source>
        <strain evidence="11 12">BM15</strain>
    </source>
</reference>
<gene>
    <name evidence="11" type="ORF">CUV01_11250</name>
</gene>
<feature type="compositionally biased region" description="Basic and acidic residues" evidence="8">
    <location>
        <begin position="1"/>
        <end position="12"/>
    </location>
</feature>
<evidence type="ECO:0000256" key="3">
    <source>
        <dbReference type="ARBA" id="ARBA00022692"/>
    </source>
</evidence>
<dbReference type="OrthoDB" id="5560405at2"/>
<keyword evidence="6" id="KW-0051">Antiviral defense</keyword>
<evidence type="ECO:0000256" key="7">
    <source>
        <dbReference type="ARBA" id="ARBA00023136"/>
    </source>
</evidence>
<dbReference type="InterPro" id="IPR043760">
    <property type="entry name" value="PycTM_dom"/>
</dbReference>
<evidence type="ECO:0000256" key="9">
    <source>
        <dbReference type="SAM" id="Phobius"/>
    </source>
</evidence>
<proteinExistence type="predicted"/>
<evidence type="ECO:0000256" key="1">
    <source>
        <dbReference type="ARBA" id="ARBA00004236"/>
    </source>
</evidence>
<keyword evidence="3 9" id="KW-0812">Transmembrane</keyword>
<organism evidence="11 12">
    <name type="scientific">Paracoccus tegillarcae</name>
    <dbReference type="NCBI Taxonomy" id="1529068"/>
    <lineage>
        <taxon>Bacteria</taxon>
        <taxon>Pseudomonadati</taxon>
        <taxon>Pseudomonadota</taxon>
        <taxon>Alphaproteobacteria</taxon>
        <taxon>Rhodobacterales</taxon>
        <taxon>Paracoccaceae</taxon>
        <taxon>Paracoccus</taxon>
    </lineage>
</organism>
<dbReference type="RefSeq" id="WP_101460553.1">
    <property type="nucleotide sequence ID" value="NZ_CP025408.1"/>
</dbReference>
<keyword evidence="7 9" id="KW-0472">Membrane</keyword>
<dbReference type="SUPFAM" id="SSF50956">
    <property type="entry name" value="Thermostable phytase (3-phytase)"/>
    <property type="match status" value="1"/>
</dbReference>
<accession>A0A2K9EG00</accession>